<proteinExistence type="predicted"/>
<protein>
    <submittedName>
        <fullName evidence="1">Uncharacterized protein</fullName>
    </submittedName>
</protein>
<reference evidence="1 2" key="1">
    <citation type="submission" date="2018-06" db="EMBL/GenBank/DDBJ databases">
        <authorList>
            <consortium name="NARMS: The National Antimicrobial Resistance Monitoring System"/>
        </authorList>
    </citation>
    <scope>NUCLEOTIDE SEQUENCE [LARGE SCALE GENOMIC DNA]</scope>
    <source>
        <strain evidence="1 2">FSIS11807978</strain>
    </source>
</reference>
<sequence>MLFKELDFATDAQTIAQGLNELNAKAYLDSAKISLDFQEELNKEALSEYANEWQSFVTPFGTYQSSRANGDFDAYKGYGGGVKAKLLRDLIVSI</sequence>
<gene>
    <name evidence="1" type="ORF">C6T04_00660</name>
</gene>
<dbReference type="Proteomes" id="UP000365807">
    <property type="component" value="Unassembled WGS sequence"/>
</dbReference>
<evidence type="ECO:0000313" key="1">
    <source>
        <dbReference type="EMBL" id="EAK4357447.1"/>
    </source>
</evidence>
<name>A0A3Z9GQV6_CAMCO</name>
<comment type="caution">
    <text evidence="1">The sequence shown here is derived from an EMBL/GenBank/DDBJ whole genome shotgun (WGS) entry which is preliminary data.</text>
</comment>
<dbReference type="KEGG" id="ccof:VC76_04905"/>
<dbReference type="AlphaFoldDB" id="A0A3Z9GQV6"/>
<evidence type="ECO:0000313" key="2">
    <source>
        <dbReference type="Proteomes" id="UP000365807"/>
    </source>
</evidence>
<dbReference type="EMBL" id="AACGFG010000001">
    <property type="protein sequence ID" value="EAK4357447.1"/>
    <property type="molecule type" value="Genomic_DNA"/>
</dbReference>
<accession>A0A3Z9GQV6</accession>
<organism evidence="1 2">
    <name type="scientific">Campylobacter coli</name>
    <dbReference type="NCBI Taxonomy" id="195"/>
    <lineage>
        <taxon>Bacteria</taxon>
        <taxon>Pseudomonadati</taxon>
        <taxon>Campylobacterota</taxon>
        <taxon>Epsilonproteobacteria</taxon>
        <taxon>Campylobacterales</taxon>
        <taxon>Campylobacteraceae</taxon>
        <taxon>Campylobacter</taxon>
    </lineage>
</organism>